<feature type="chain" id="PRO_5013325924" evidence="1">
    <location>
        <begin position="32"/>
        <end position="380"/>
    </location>
</feature>
<reference evidence="3" key="1">
    <citation type="submission" date="2017-06" db="EMBL/GenBank/DDBJ databases">
        <authorList>
            <person name="Varghese N."/>
            <person name="Submissions S."/>
        </authorList>
    </citation>
    <scope>NUCLEOTIDE SEQUENCE [LARGE SCALE GENOMIC DNA]</scope>
    <source>
        <strain evidence="3">LNB2</strain>
    </source>
</reference>
<dbReference type="InterPro" id="IPR032466">
    <property type="entry name" value="Metal_Hydrolase"/>
</dbReference>
<dbReference type="InterPro" id="IPR008257">
    <property type="entry name" value="Pept_M19"/>
</dbReference>
<dbReference type="GO" id="GO:0070573">
    <property type="term" value="F:metallodipeptidase activity"/>
    <property type="evidence" value="ECO:0007669"/>
    <property type="project" value="InterPro"/>
</dbReference>
<evidence type="ECO:0000313" key="3">
    <source>
        <dbReference type="Proteomes" id="UP000198281"/>
    </source>
</evidence>
<feature type="signal peptide" evidence="1">
    <location>
        <begin position="1"/>
        <end position="31"/>
    </location>
</feature>
<accession>A0A239BYG6</accession>
<dbReference type="AlphaFoldDB" id="A0A239BYG6"/>
<name>A0A239BYG6_9SPHN</name>
<evidence type="ECO:0000313" key="2">
    <source>
        <dbReference type="EMBL" id="SNS12468.1"/>
    </source>
</evidence>
<dbReference type="InterPro" id="IPR006311">
    <property type="entry name" value="TAT_signal"/>
</dbReference>
<dbReference type="PROSITE" id="PS51365">
    <property type="entry name" value="RENAL_DIPEPTIDASE_2"/>
    <property type="match status" value="1"/>
</dbReference>
<dbReference type="PANTHER" id="PTHR10443:SF12">
    <property type="entry name" value="DIPEPTIDASE"/>
    <property type="match status" value="1"/>
</dbReference>
<protein>
    <submittedName>
        <fullName evidence="2">Membrane dipeptidase</fullName>
    </submittedName>
</protein>
<dbReference type="PANTHER" id="PTHR10443">
    <property type="entry name" value="MICROSOMAL DIPEPTIDASE"/>
    <property type="match status" value="1"/>
</dbReference>
<dbReference type="Pfam" id="PF01244">
    <property type="entry name" value="Peptidase_M19"/>
    <property type="match status" value="1"/>
</dbReference>
<sequence length="380" mass="40764">MTGATDRRSFLALGASAIAAPALASPALAWAAPADPIANMIVINALGGIDNPNDRTERDRPFLDARALADARASGQTAVNVTIGYVAGPDDPFEKSVREVAQWDRLIRAHPADLVKILTAADIERAKASGKTGLILGFQNGAMMGKDAARVDIFADLGVRIIQLTYNPANQLGDGSMAPENRGLTPFGREVIERLNANKVMVDLSHSGQRTCLEAARFSSRPISINHTGCRAVTDLPRNKTDEELRLVADKGGFVGIYFMPFLNPTGHARAADVVAHIDHAVNICGEDHVGIGTDGGTSQIDDLKAYEAVLAKEIADRRAAGISAAGERPDTYPFVVDLRGPDQFRKLARLLDQKGYSTGRIEKILGQNFLRHGREIWGA</sequence>
<keyword evidence="3" id="KW-1185">Reference proteome</keyword>
<dbReference type="EMBL" id="FZOS01000001">
    <property type="protein sequence ID" value="SNS12468.1"/>
    <property type="molecule type" value="Genomic_DNA"/>
</dbReference>
<gene>
    <name evidence="2" type="ORF">SAMN06295912_101455</name>
</gene>
<dbReference type="RefSeq" id="WP_089217942.1">
    <property type="nucleotide sequence ID" value="NZ_FZOS01000001.1"/>
</dbReference>
<dbReference type="OrthoDB" id="9804920at2"/>
<dbReference type="PROSITE" id="PS51318">
    <property type="entry name" value="TAT"/>
    <property type="match status" value="1"/>
</dbReference>
<evidence type="ECO:0000256" key="1">
    <source>
        <dbReference type="SAM" id="SignalP"/>
    </source>
</evidence>
<dbReference type="Gene3D" id="3.20.20.140">
    <property type="entry name" value="Metal-dependent hydrolases"/>
    <property type="match status" value="1"/>
</dbReference>
<dbReference type="SUPFAM" id="SSF51556">
    <property type="entry name" value="Metallo-dependent hydrolases"/>
    <property type="match status" value="1"/>
</dbReference>
<organism evidence="2 3">
    <name type="scientific">Edaphosphingomonas laterariae</name>
    <dbReference type="NCBI Taxonomy" id="861865"/>
    <lineage>
        <taxon>Bacteria</taxon>
        <taxon>Pseudomonadati</taxon>
        <taxon>Pseudomonadota</taxon>
        <taxon>Alphaproteobacteria</taxon>
        <taxon>Sphingomonadales</taxon>
        <taxon>Rhizorhabdaceae</taxon>
        <taxon>Edaphosphingomonas</taxon>
    </lineage>
</organism>
<dbReference type="Proteomes" id="UP000198281">
    <property type="component" value="Unassembled WGS sequence"/>
</dbReference>
<keyword evidence="1" id="KW-0732">Signal</keyword>
<dbReference type="GO" id="GO:0006508">
    <property type="term" value="P:proteolysis"/>
    <property type="evidence" value="ECO:0007669"/>
    <property type="project" value="InterPro"/>
</dbReference>
<proteinExistence type="predicted"/>